<dbReference type="PROSITE" id="PS51384">
    <property type="entry name" value="FAD_FR"/>
    <property type="match status" value="1"/>
</dbReference>
<evidence type="ECO:0000313" key="3">
    <source>
        <dbReference type="EMBL" id="GER90718.1"/>
    </source>
</evidence>
<comment type="caution">
    <text evidence="3">The sequence shown here is derived from an EMBL/GenBank/DDBJ whole genome shotgun (WGS) entry which is preliminary data.</text>
</comment>
<dbReference type="InterPro" id="IPR001433">
    <property type="entry name" value="OxRdtase_FAD/NAD-bd"/>
</dbReference>
<dbReference type="AlphaFoldDB" id="A0A5J4KLX7"/>
<feature type="domain" description="FAD-binding FR-type" evidence="2">
    <location>
        <begin position="10"/>
        <end position="108"/>
    </location>
</feature>
<feature type="binding site" evidence="1">
    <location>
        <position position="244"/>
    </location>
    <ligand>
        <name>[2Fe-2S] cluster</name>
        <dbReference type="ChEBI" id="CHEBI:190135"/>
    </ligand>
</feature>
<name>A0A5J4KLX7_9CHLR</name>
<keyword evidence="4" id="KW-1185">Reference proteome</keyword>
<proteinExistence type="predicted"/>
<dbReference type="InterPro" id="IPR050353">
    <property type="entry name" value="PyrK_electron_transfer"/>
</dbReference>
<feature type="binding site" evidence="1">
    <location>
        <position position="249"/>
    </location>
    <ligand>
        <name>[2Fe-2S] cluster</name>
        <dbReference type="ChEBI" id="CHEBI:190135"/>
    </ligand>
</feature>
<dbReference type="Gene3D" id="3.40.50.80">
    <property type="entry name" value="Nucleotide-binding domain of ferredoxin-NADP reductase (FNR) module"/>
    <property type="match status" value="1"/>
</dbReference>
<evidence type="ECO:0000313" key="4">
    <source>
        <dbReference type="Proteomes" id="UP000326912"/>
    </source>
</evidence>
<keyword evidence="1" id="KW-0411">Iron-sulfur</keyword>
<accession>A0A5J4KLX7</accession>
<gene>
    <name evidence="3" type="primary">hydG-2</name>
    <name evidence="3" type="ORF">KDW_48800</name>
</gene>
<dbReference type="RefSeq" id="WP_151758420.1">
    <property type="nucleotide sequence ID" value="NZ_BKZW01000002.1"/>
</dbReference>
<keyword evidence="1" id="KW-0479">Metal-binding</keyword>
<dbReference type="GO" id="GO:0046872">
    <property type="term" value="F:metal ion binding"/>
    <property type="evidence" value="ECO:0007669"/>
    <property type="project" value="UniProtKB-KW"/>
</dbReference>
<dbReference type="SUPFAM" id="SSF52343">
    <property type="entry name" value="Ferredoxin reductase-like, C-terminal NADP-linked domain"/>
    <property type="match status" value="1"/>
</dbReference>
<feature type="binding site" evidence="1">
    <location>
        <position position="252"/>
    </location>
    <ligand>
        <name>[2Fe-2S] cluster</name>
        <dbReference type="ChEBI" id="CHEBI:190135"/>
    </ligand>
</feature>
<dbReference type="InterPro" id="IPR001709">
    <property type="entry name" value="Flavoprot_Pyr_Nucl_cyt_Rdtase"/>
</dbReference>
<dbReference type="GO" id="GO:0016491">
    <property type="term" value="F:oxidoreductase activity"/>
    <property type="evidence" value="ECO:0007669"/>
    <property type="project" value="InterPro"/>
</dbReference>
<dbReference type="Pfam" id="PF00175">
    <property type="entry name" value="NAD_binding_1"/>
    <property type="match status" value="1"/>
</dbReference>
<dbReference type="SUPFAM" id="SSF63380">
    <property type="entry name" value="Riboflavin synthase domain-like"/>
    <property type="match status" value="1"/>
</dbReference>
<dbReference type="Gene3D" id="2.40.30.10">
    <property type="entry name" value="Translation factors"/>
    <property type="match status" value="1"/>
</dbReference>
<dbReference type="InterPro" id="IPR019480">
    <property type="entry name" value="Dihydroorotate_DH_Fe-S-bd"/>
</dbReference>
<feature type="binding site" evidence="1">
    <location>
        <position position="260"/>
    </location>
    <ligand>
        <name>[2Fe-2S] cluster</name>
        <dbReference type="ChEBI" id="CHEBI:190135"/>
    </ligand>
</feature>
<reference evidence="3 4" key="1">
    <citation type="submission" date="2019-10" db="EMBL/GenBank/DDBJ databases">
        <title>Dictyobacter vulcani sp. nov., within the class Ktedonobacteria, isolated from soil of volcanic Mt. Zao.</title>
        <authorList>
            <person name="Zheng Y."/>
            <person name="Wang C.M."/>
            <person name="Sakai Y."/>
            <person name="Abe K."/>
            <person name="Yokota A."/>
            <person name="Yabe S."/>
        </authorList>
    </citation>
    <scope>NUCLEOTIDE SEQUENCE [LARGE SCALE GENOMIC DNA]</scope>
    <source>
        <strain evidence="3 4">W12</strain>
    </source>
</reference>
<dbReference type="InterPro" id="IPR012165">
    <property type="entry name" value="Cyt_c3_hydrogenase_gsu"/>
</dbReference>
<dbReference type="InterPro" id="IPR017938">
    <property type="entry name" value="Riboflavin_synthase-like_b-brl"/>
</dbReference>
<dbReference type="PANTHER" id="PTHR43513:SF1">
    <property type="entry name" value="ANAEROBIC SULFITE REDUCTASE SUBUNIT B"/>
    <property type="match status" value="1"/>
</dbReference>
<dbReference type="GO" id="GO:0050660">
    <property type="term" value="F:flavin adenine dinucleotide binding"/>
    <property type="evidence" value="ECO:0007669"/>
    <property type="project" value="InterPro"/>
</dbReference>
<dbReference type="Pfam" id="PF10418">
    <property type="entry name" value="DHODB_Fe-S_bind"/>
    <property type="match status" value="1"/>
</dbReference>
<dbReference type="PIRSF" id="PIRSF006816">
    <property type="entry name" value="Cyc3_hyd_g"/>
    <property type="match status" value="1"/>
</dbReference>
<dbReference type="PANTHER" id="PTHR43513">
    <property type="entry name" value="DIHYDROOROTATE DEHYDROGENASE B (NAD(+)), ELECTRON TRANSFER SUBUNIT"/>
    <property type="match status" value="1"/>
</dbReference>
<keyword evidence="1" id="KW-0001">2Fe-2S</keyword>
<dbReference type="GO" id="GO:0006221">
    <property type="term" value="P:pyrimidine nucleotide biosynthetic process"/>
    <property type="evidence" value="ECO:0007669"/>
    <property type="project" value="InterPro"/>
</dbReference>
<evidence type="ECO:0000256" key="1">
    <source>
        <dbReference type="PIRSR" id="PIRSR006816-2"/>
    </source>
</evidence>
<organism evidence="3 4">
    <name type="scientific">Dictyobacter vulcani</name>
    <dbReference type="NCBI Taxonomy" id="2607529"/>
    <lineage>
        <taxon>Bacteria</taxon>
        <taxon>Bacillati</taxon>
        <taxon>Chloroflexota</taxon>
        <taxon>Ktedonobacteria</taxon>
        <taxon>Ktedonobacterales</taxon>
        <taxon>Dictyobacteraceae</taxon>
        <taxon>Dictyobacter</taxon>
    </lineage>
</organism>
<evidence type="ECO:0000259" key="2">
    <source>
        <dbReference type="PROSITE" id="PS51384"/>
    </source>
</evidence>
<dbReference type="PRINTS" id="PR00406">
    <property type="entry name" value="CYTB5RDTASE"/>
</dbReference>
<dbReference type="PRINTS" id="PR00371">
    <property type="entry name" value="FPNCR"/>
</dbReference>
<dbReference type="GO" id="GO:0051537">
    <property type="term" value="F:2 iron, 2 sulfur cluster binding"/>
    <property type="evidence" value="ECO:0007669"/>
    <property type="project" value="UniProtKB-KW"/>
</dbReference>
<comment type="cofactor">
    <cofactor evidence="1">
        <name>[2Fe-2S] cluster</name>
        <dbReference type="ChEBI" id="CHEBI:190135"/>
    </cofactor>
    <text evidence="1">Binds 1 [2Fe-2S] cluster per subunit.</text>
</comment>
<dbReference type="Proteomes" id="UP000326912">
    <property type="component" value="Unassembled WGS sequence"/>
</dbReference>
<dbReference type="EMBL" id="BKZW01000002">
    <property type="protein sequence ID" value="GER90718.1"/>
    <property type="molecule type" value="Genomic_DNA"/>
</dbReference>
<dbReference type="InterPro" id="IPR017927">
    <property type="entry name" value="FAD-bd_FR_type"/>
</dbReference>
<sequence>MMLVERNDPMLPRWYRIQHRREELANTFTVTLEPQDHEDIPVFDCGQFNMLYVFGVGEIPISISGDPAHPAPLIHTIRAVGNVSNGLQGLKSGALIGVRGPFGTPWPLALAEGKDLLLIAGGLGLAPLRSVMYHVIAHRKAYGRVTLLYGARTPEDMLYRQECEHWRAHLDLDVAVTVDRATESWRGSVGVVTRLIAHALFDPAKTLAFVCGPEVMMRFCAQELEKCRVPGEQIFISMERNMKCAIGFCGHCQYGPFFICKDGPVLPYYQVKDLLRKREI</sequence>
<dbReference type="CDD" id="cd06221">
    <property type="entry name" value="sulfite_reductase_like"/>
    <property type="match status" value="1"/>
</dbReference>
<protein>
    <submittedName>
        <fullName evidence="3">Ni/Fe hydrogenase subunit gamma</fullName>
    </submittedName>
</protein>
<dbReference type="InterPro" id="IPR039261">
    <property type="entry name" value="FNR_nucleotide-bd"/>
</dbReference>
<keyword evidence="1" id="KW-0408">Iron</keyword>